<evidence type="ECO:0000256" key="1">
    <source>
        <dbReference type="ARBA" id="ARBA00022723"/>
    </source>
</evidence>
<sequence length="185" mass="20457">MKIAVYVDTGLMEIREIPMPEPRADEVLVKISYCGICGSDIHQVQYGMEEPEDTMMGHEASGVVVGVGKHVEGWRQGDRVIVYRTQPCGQCWYCANRLPDMCRHKRTTSNGCYAEYVTCRLDHLYLLPEQVSLKAAALWNPLTNAIHAVQLSRQQLGNFVVVMGAGPIGLFTLAAAKRAGAHPVL</sequence>
<keyword evidence="3" id="KW-0560">Oxidoreductase</keyword>
<feature type="domain" description="Alcohol dehydrogenase-like N-terminal" evidence="4">
    <location>
        <begin position="24"/>
        <end position="129"/>
    </location>
</feature>
<dbReference type="Gene3D" id="3.90.180.10">
    <property type="entry name" value="Medium-chain alcohol dehydrogenases, catalytic domain"/>
    <property type="match status" value="1"/>
</dbReference>
<gene>
    <name evidence="5" type="ORF">C4532_05650</name>
</gene>
<dbReference type="InterPro" id="IPR011032">
    <property type="entry name" value="GroES-like_sf"/>
</dbReference>
<reference evidence="5 6" key="1">
    <citation type="journal article" date="2017" name="ISME J.">
        <title>Energy and carbon metabolisms in a deep terrestrial subsurface fluid microbial community.</title>
        <authorList>
            <person name="Momper L."/>
            <person name="Jungbluth S.P."/>
            <person name="Lee M.D."/>
            <person name="Amend J.P."/>
        </authorList>
    </citation>
    <scope>NUCLEOTIDE SEQUENCE [LARGE SCALE GENOMIC DNA]</scope>
    <source>
        <strain evidence="5">SURF_17</strain>
    </source>
</reference>
<keyword evidence="1" id="KW-0479">Metal-binding</keyword>
<proteinExistence type="predicted"/>
<evidence type="ECO:0000256" key="3">
    <source>
        <dbReference type="ARBA" id="ARBA00023002"/>
    </source>
</evidence>
<keyword evidence="2" id="KW-0862">Zinc</keyword>
<dbReference type="InterPro" id="IPR013154">
    <property type="entry name" value="ADH-like_N"/>
</dbReference>
<evidence type="ECO:0000259" key="4">
    <source>
        <dbReference type="Pfam" id="PF08240"/>
    </source>
</evidence>
<dbReference type="PROSITE" id="PS00059">
    <property type="entry name" value="ADH_ZINC"/>
    <property type="match status" value="1"/>
</dbReference>
<protein>
    <submittedName>
        <fullName evidence="5">NAD(P)-dependent alcohol dehydrogenase</fullName>
    </submittedName>
</protein>
<evidence type="ECO:0000313" key="5">
    <source>
        <dbReference type="EMBL" id="RJP72715.1"/>
    </source>
</evidence>
<dbReference type="GO" id="GO:0008270">
    <property type="term" value="F:zinc ion binding"/>
    <property type="evidence" value="ECO:0007669"/>
    <property type="project" value="InterPro"/>
</dbReference>
<name>A0A419F329_9BACT</name>
<organism evidence="5 6">
    <name type="scientific">Candidatus Abyssobacteria bacterium SURF_17</name>
    <dbReference type="NCBI Taxonomy" id="2093361"/>
    <lineage>
        <taxon>Bacteria</taxon>
        <taxon>Pseudomonadati</taxon>
        <taxon>Candidatus Hydrogenedentota</taxon>
        <taxon>Candidatus Abyssobacteria</taxon>
    </lineage>
</organism>
<dbReference type="PANTHER" id="PTHR43401:SF2">
    <property type="entry name" value="L-THREONINE 3-DEHYDROGENASE"/>
    <property type="match status" value="1"/>
</dbReference>
<dbReference type="Proteomes" id="UP000285961">
    <property type="component" value="Unassembled WGS sequence"/>
</dbReference>
<dbReference type="Gene3D" id="3.40.50.720">
    <property type="entry name" value="NAD(P)-binding Rossmann-like Domain"/>
    <property type="match status" value="1"/>
</dbReference>
<dbReference type="PANTHER" id="PTHR43401">
    <property type="entry name" value="L-THREONINE 3-DEHYDROGENASE"/>
    <property type="match status" value="1"/>
</dbReference>
<evidence type="ECO:0000313" key="6">
    <source>
        <dbReference type="Proteomes" id="UP000285961"/>
    </source>
</evidence>
<comment type="caution">
    <text evidence="5">The sequence shown here is derived from an EMBL/GenBank/DDBJ whole genome shotgun (WGS) entry which is preliminary data.</text>
</comment>
<dbReference type="InterPro" id="IPR002328">
    <property type="entry name" value="ADH_Zn_CS"/>
</dbReference>
<dbReference type="SUPFAM" id="SSF50129">
    <property type="entry name" value="GroES-like"/>
    <property type="match status" value="1"/>
</dbReference>
<dbReference type="EMBL" id="QZKI01000041">
    <property type="protein sequence ID" value="RJP72715.1"/>
    <property type="molecule type" value="Genomic_DNA"/>
</dbReference>
<accession>A0A419F329</accession>
<feature type="non-terminal residue" evidence="5">
    <location>
        <position position="185"/>
    </location>
</feature>
<dbReference type="Pfam" id="PF08240">
    <property type="entry name" value="ADH_N"/>
    <property type="match status" value="1"/>
</dbReference>
<dbReference type="InterPro" id="IPR050129">
    <property type="entry name" value="Zn_alcohol_dh"/>
</dbReference>
<dbReference type="AlphaFoldDB" id="A0A419F329"/>
<dbReference type="GO" id="GO:0016491">
    <property type="term" value="F:oxidoreductase activity"/>
    <property type="evidence" value="ECO:0007669"/>
    <property type="project" value="UniProtKB-KW"/>
</dbReference>
<evidence type="ECO:0000256" key="2">
    <source>
        <dbReference type="ARBA" id="ARBA00022833"/>
    </source>
</evidence>